<dbReference type="RefSeq" id="WP_013772205.1">
    <property type="nucleotide sequence ID" value="NC_015514.1"/>
</dbReference>
<proteinExistence type="predicted"/>
<sequence length="189" mass="20069">MSAPGAAARALAVTLEPLDVDVHAARMHAWLTHPRSAAWEMTHLDLAGVRAYLDGVDADPHQQAWLGRVDGEPTFLVETYDPAHVLLPGVHDALPGDVGMHLLVAPPAGPPVHGLTSAVMREVVRFVLDDLGATRVVVEPDVTNARIAAMNAAAGFRVLREVDLPGKRALLSVCTRADLAASPLGRTLR</sequence>
<evidence type="ECO:0000259" key="5">
    <source>
        <dbReference type="SMART" id="SM01006"/>
    </source>
</evidence>
<evidence type="ECO:0000256" key="4">
    <source>
        <dbReference type="ARBA" id="ARBA00031122"/>
    </source>
</evidence>
<comment type="pathway">
    <text evidence="2">Siderophore biosynthesis; mycobactin biosynthesis.</text>
</comment>
<dbReference type="Gene3D" id="3.40.630.30">
    <property type="match status" value="1"/>
</dbReference>
<evidence type="ECO:0000256" key="2">
    <source>
        <dbReference type="ARBA" id="ARBA00005102"/>
    </source>
</evidence>
<dbReference type="SUPFAM" id="SSF55729">
    <property type="entry name" value="Acyl-CoA N-acyltransferases (Nat)"/>
    <property type="match status" value="1"/>
</dbReference>
<dbReference type="EMBL" id="CP002666">
    <property type="protein sequence ID" value="AEE47179.1"/>
    <property type="molecule type" value="Genomic_DNA"/>
</dbReference>
<dbReference type="PANTHER" id="PTHR31438:SF1">
    <property type="entry name" value="LYSINE N-ACYLTRANSFERASE C17G9.06C-RELATED"/>
    <property type="match status" value="1"/>
</dbReference>
<dbReference type="STRING" id="590998.Celf_3062"/>
<accession>F4GZ63</accession>
<dbReference type="Pfam" id="PF13523">
    <property type="entry name" value="Acetyltransf_8"/>
    <property type="match status" value="1"/>
</dbReference>
<dbReference type="eggNOG" id="COG4264">
    <property type="taxonomic scope" value="Bacteria"/>
</dbReference>
<evidence type="ECO:0000313" key="7">
    <source>
        <dbReference type="Proteomes" id="UP000008460"/>
    </source>
</evidence>
<evidence type="ECO:0000256" key="1">
    <source>
        <dbReference type="ARBA" id="ARBA00003818"/>
    </source>
</evidence>
<dbReference type="GO" id="GO:0019290">
    <property type="term" value="P:siderophore biosynthetic process"/>
    <property type="evidence" value="ECO:0007669"/>
    <property type="project" value="InterPro"/>
</dbReference>
<dbReference type="GO" id="GO:0016410">
    <property type="term" value="F:N-acyltransferase activity"/>
    <property type="evidence" value="ECO:0007669"/>
    <property type="project" value="TreeGrafter"/>
</dbReference>
<gene>
    <name evidence="6" type="ordered locus">Celf_3062</name>
</gene>
<dbReference type="InterPro" id="IPR019432">
    <property type="entry name" value="Acyltransferase_MbtK/IucB-like"/>
</dbReference>
<evidence type="ECO:0000256" key="3">
    <source>
        <dbReference type="ARBA" id="ARBA00020586"/>
    </source>
</evidence>
<keyword evidence="7" id="KW-1185">Reference proteome</keyword>
<feature type="domain" description="Acyltransferase MbtK/IucB-like conserved" evidence="5">
    <location>
        <begin position="16"/>
        <end position="63"/>
    </location>
</feature>
<dbReference type="PANTHER" id="PTHR31438">
    <property type="entry name" value="LYSINE N-ACYLTRANSFERASE C17G9.06C-RELATED"/>
    <property type="match status" value="1"/>
</dbReference>
<dbReference type="AlphaFoldDB" id="F4GZ63"/>
<dbReference type="Proteomes" id="UP000008460">
    <property type="component" value="Chromosome"/>
</dbReference>
<reference evidence="6 7" key="1">
    <citation type="submission" date="2011-04" db="EMBL/GenBank/DDBJ databases">
        <title>Complete sequence of Cellulomonas fimi ATCC 484.</title>
        <authorList>
            <consortium name="US DOE Joint Genome Institute"/>
            <person name="Lucas S."/>
            <person name="Han J."/>
            <person name="Lapidus A."/>
            <person name="Cheng J.-F."/>
            <person name="Goodwin L."/>
            <person name="Pitluck S."/>
            <person name="Peters L."/>
            <person name="Chertkov O."/>
            <person name="Detter J.C."/>
            <person name="Han C."/>
            <person name="Tapia R."/>
            <person name="Land M."/>
            <person name="Hauser L."/>
            <person name="Kyrpides N."/>
            <person name="Ivanova N."/>
            <person name="Ovchinnikova G."/>
            <person name="Pagani I."/>
            <person name="Mead D."/>
            <person name="Brumm P."/>
            <person name="Woyke T."/>
        </authorList>
    </citation>
    <scope>NUCLEOTIDE SEQUENCE [LARGE SCALE GENOMIC DNA]</scope>
    <source>
        <strain evidence="7">ATCC 484 / DSM 20113 / JCM 1341 / NBRC 15513 / NCIMB 8980 / NCTC 7547</strain>
    </source>
</reference>
<dbReference type="KEGG" id="cfi:Celf_3062"/>
<name>F4GZ63_CELFA</name>
<dbReference type="SMART" id="SM01006">
    <property type="entry name" value="AlcB"/>
    <property type="match status" value="1"/>
</dbReference>
<comment type="function">
    <text evidence="1">Acyltransferase required for the direct transfer of medium- to long-chain fatty acyl moieties from a carrier protein (MbtL) on to the epsilon-amino group of lysine residue in the mycobactin core.</text>
</comment>
<protein>
    <recommendedName>
        <fullName evidence="3">Lysine N-acyltransferase MbtK</fullName>
    </recommendedName>
    <alternativeName>
        <fullName evidence="4">Mycobactin synthase protein K</fullName>
    </alternativeName>
</protein>
<dbReference type="InterPro" id="IPR016181">
    <property type="entry name" value="Acyl_CoA_acyltransferase"/>
</dbReference>
<evidence type="ECO:0000313" key="6">
    <source>
        <dbReference type="EMBL" id="AEE47179.1"/>
    </source>
</evidence>
<dbReference type="HOGENOM" id="CLU_039848_5_1_11"/>
<organism evidence="6 7">
    <name type="scientific">Cellulomonas fimi (strain ATCC 484 / DSM 20113 / JCM 1341 / CCUG 24087 / LMG 16345 / NBRC 15513 / NCIMB 8980 / NCTC 7547 / NRS-133)</name>
    <dbReference type="NCBI Taxonomy" id="590998"/>
    <lineage>
        <taxon>Bacteria</taxon>
        <taxon>Bacillati</taxon>
        <taxon>Actinomycetota</taxon>
        <taxon>Actinomycetes</taxon>
        <taxon>Micrococcales</taxon>
        <taxon>Cellulomonadaceae</taxon>
        <taxon>Cellulomonas</taxon>
    </lineage>
</organism>
<dbReference type="UniPathway" id="UPA00011"/>